<dbReference type="EMBL" id="LAZR01000019">
    <property type="protein sequence ID" value="KKO05289.1"/>
    <property type="molecule type" value="Genomic_DNA"/>
</dbReference>
<name>A0A0F9YL52_9ZZZZ</name>
<feature type="region of interest" description="Disordered" evidence="1">
    <location>
        <begin position="118"/>
        <end position="137"/>
    </location>
</feature>
<accession>A0A0F9YL52</accession>
<evidence type="ECO:0008006" key="3">
    <source>
        <dbReference type="Google" id="ProtNLM"/>
    </source>
</evidence>
<proteinExistence type="predicted"/>
<evidence type="ECO:0000256" key="1">
    <source>
        <dbReference type="SAM" id="MobiDB-lite"/>
    </source>
</evidence>
<sequence>MRTRQFALSVMLATALTACGGMSSYVAPPASERLIPEITEEGTKFFVLQRDYLRPEQNTDTATPARPRGRAGDELLMGERNIEQRLTLIMERTAYCREGFFELYREQTLSGFSVRGECREDATDADRERFSTGPIPL</sequence>
<reference evidence="2" key="1">
    <citation type="journal article" date="2015" name="Nature">
        <title>Complex archaea that bridge the gap between prokaryotes and eukaryotes.</title>
        <authorList>
            <person name="Spang A."/>
            <person name="Saw J.H."/>
            <person name="Jorgensen S.L."/>
            <person name="Zaremba-Niedzwiedzka K."/>
            <person name="Martijn J."/>
            <person name="Lind A.E."/>
            <person name="van Eijk R."/>
            <person name="Schleper C."/>
            <person name="Guy L."/>
            <person name="Ettema T.J."/>
        </authorList>
    </citation>
    <scope>NUCLEOTIDE SEQUENCE</scope>
</reference>
<gene>
    <name evidence="2" type="ORF">LCGC14_0075600</name>
</gene>
<dbReference type="AlphaFoldDB" id="A0A0F9YL52"/>
<comment type="caution">
    <text evidence="2">The sequence shown here is derived from an EMBL/GenBank/DDBJ whole genome shotgun (WGS) entry which is preliminary data.</text>
</comment>
<evidence type="ECO:0000313" key="2">
    <source>
        <dbReference type="EMBL" id="KKO05289.1"/>
    </source>
</evidence>
<feature type="compositionally biased region" description="Basic and acidic residues" evidence="1">
    <location>
        <begin position="118"/>
        <end position="130"/>
    </location>
</feature>
<organism evidence="2">
    <name type="scientific">marine sediment metagenome</name>
    <dbReference type="NCBI Taxonomy" id="412755"/>
    <lineage>
        <taxon>unclassified sequences</taxon>
        <taxon>metagenomes</taxon>
        <taxon>ecological metagenomes</taxon>
    </lineage>
</organism>
<protein>
    <recommendedName>
        <fullName evidence="3">Lipoprotein</fullName>
    </recommendedName>
</protein>
<dbReference type="PROSITE" id="PS51257">
    <property type="entry name" value="PROKAR_LIPOPROTEIN"/>
    <property type="match status" value="1"/>
</dbReference>